<accession>A0ABQ0FVL9</accession>
<dbReference type="InterPro" id="IPR033333">
    <property type="entry name" value="FANCB"/>
</dbReference>
<dbReference type="PANTHER" id="PTHR28450:SF1">
    <property type="entry name" value="FANCONI ANEMIA GROUP B PROTEIN"/>
    <property type="match status" value="1"/>
</dbReference>
<organism evidence="1 2">
    <name type="scientific">Apodemus speciosus</name>
    <name type="common">Large Japanese field mouse</name>
    <dbReference type="NCBI Taxonomy" id="105296"/>
    <lineage>
        <taxon>Eukaryota</taxon>
        <taxon>Metazoa</taxon>
        <taxon>Chordata</taxon>
        <taxon>Craniata</taxon>
        <taxon>Vertebrata</taxon>
        <taxon>Euteleostomi</taxon>
        <taxon>Mammalia</taxon>
        <taxon>Eutheria</taxon>
        <taxon>Euarchontoglires</taxon>
        <taxon>Glires</taxon>
        <taxon>Rodentia</taxon>
        <taxon>Myomorpha</taxon>
        <taxon>Muroidea</taxon>
        <taxon>Muridae</taxon>
        <taxon>Murinae</taxon>
        <taxon>Apodemus</taxon>
    </lineage>
</organism>
<dbReference type="EMBL" id="BAAFST010000020">
    <property type="protein sequence ID" value="GAB1303279.1"/>
    <property type="molecule type" value="Genomic_DNA"/>
</dbReference>
<name>A0ABQ0FVL9_APOSI</name>
<evidence type="ECO:0000313" key="2">
    <source>
        <dbReference type="Proteomes" id="UP001623349"/>
    </source>
</evidence>
<comment type="caution">
    <text evidence="1">The sequence shown here is derived from an EMBL/GenBank/DDBJ whole genome shotgun (WGS) entry which is preliminary data.</text>
</comment>
<reference evidence="1 2" key="1">
    <citation type="submission" date="2024-08" db="EMBL/GenBank/DDBJ databases">
        <title>The draft genome of Apodemus speciosus.</title>
        <authorList>
            <person name="Nabeshima K."/>
            <person name="Suzuki S."/>
            <person name="Onuma M."/>
        </authorList>
    </citation>
    <scope>NUCLEOTIDE SEQUENCE [LARGE SCALE GENOMIC DNA]</scope>
    <source>
        <strain evidence="1">IB14-021</strain>
    </source>
</reference>
<keyword evidence="2" id="KW-1185">Reference proteome</keyword>
<sequence length="835" mass="95277">MIKGLNWNPFAFGTGSTQRLNAFEAMPFNEEAKFLCYNGEILVFQLSRGEFADSEMPTDPSAIGVKRMIFDRETSTFLLIATVFLNLNEKDSHLKILCCNCVSDFRTRINLPCILIQCRKYNHKAFKYYILFLHNLNKLEKLLSFELNHALDENTKIFDGPIVFWQYLNQFFYISSEIGKVTNISVKLSSIEWIGEIENFGLGFLGLAEPSEDKCTHKLSESDYEFSCSNFCAYALQSQEMLSNSYLIPLAYSSMVTHVHVCVAEMVDKQLRMSLIALTRKNQLILFQNGIPVRACQLPFLDPCSVQILDAGKRNRFFIVSFPSKACAVSEKKFKVVAKWEQLSLVLVNDFAGVGTEQILVVFEDSLDADQLTSFTVTDFVKIWYSGRTALWTNPLDCYEDPLAEEEHENYYLVLPALEAQLDNSFIFLNKFQQHISFKDKFIANSWKALLNLVYGKVDYKPSDEEVKLEQGGLVPFCDEDENSVPTPEENLPENFPEPEHTVEQTWCRVLDDDLVVAVKVTSLKPSKEMTLSLIMDQSNRSSFHLMKCQSQVISLNVNSLPEAYLMSKETGPEIKRMKLTSGSKEEESSFYGQSSKAESTHILTAVTSLSPLLVFNKLCCTVLLNISDRDNPKNTVHDYIVCGNLDFNLQDLFSKNHLLAFPKKQSIEHTEDLFSLLGVLPKYSFCVTSPTHAPNFMKWSQGVLFHCLDHLIKVLPEICSFKYLKFENEDFLVDHLSSTLEAELVTFCSVSTSAFEYVRGGYMHNCRTRKTDIWATTFSGRRAKIRQYKRKVQRERILKHLNKTVNGSSYAEMTLALAEIQLKSDLIVKTLADL</sequence>
<dbReference type="PANTHER" id="PTHR28450">
    <property type="entry name" value="FANCONI ANEMIA GROUP B PROTEIN"/>
    <property type="match status" value="1"/>
</dbReference>
<gene>
    <name evidence="1" type="ORF">APTSU1_001852000</name>
</gene>
<evidence type="ECO:0000313" key="1">
    <source>
        <dbReference type="EMBL" id="GAB1303279.1"/>
    </source>
</evidence>
<proteinExistence type="predicted"/>
<protein>
    <submittedName>
        <fullName evidence="1">Fanconi anemia group B protein homolog</fullName>
    </submittedName>
</protein>
<dbReference type="Proteomes" id="UP001623349">
    <property type="component" value="Unassembled WGS sequence"/>
</dbReference>